<dbReference type="InterPro" id="IPR003593">
    <property type="entry name" value="AAA+_ATPase"/>
</dbReference>
<evidence type="ECO:0000256" key="4">
    <source>
        <dbReference type="ARBA" id="ARBA00066388"/>
    </source>
</evidence>
<dbReference type="Gene3D" id="2.40.50.100">
    <property type="match status" value="1"/>
</dbReference>
<dbReference type="InterPro" id="IPR027417">
    <property type="entry name" value="P-loop_NTPase"/>
</dbReference>
<dbReference type="Gene3D" id="3.40.50.300">
    <property type="entry name" value="P-loop containing nucleotide triphosphate hydrolases"/>
    <property type="match status" value="1"/>
</dbReference>
<dbReference type="GO" id="GO:0005524">
    <property type="term" value="F:ATP binding"/>
    <property type="evidence" value="ECO:0007669"/>
    <property type="project" value="UniProtKB-KW"/>
</dbReference>
<dbReference type="PROSITE" id="PS50893">
    <property type="entry name" value="ABC_TRANSPORTER_2"/>
    <property type="match status" value="1"/>
</dbReference>
<dbReference type="InterPro" id="IPR003439">
    <property type="entry name" value="ABC_transporter-like_ATP-bd"/>
</dbReference>
<dbReference type="InterPro" id="IPR013611">
    <property type="entry name" value="Transp-assoc_OB_typ2"/>
</dbReference>
<organism evidence="6">
    <name type="scientific">uncultured Chloroflexia bacterium</name>
    <dbReference type="NCBI Taxonomy" id="1672391"/>
    <lineage>
        <taxon>Bacteria</taxon>
        <taxon>Bacillati</taxon>
        <taxon>Chloroflexota</taxon>
        <taxon>Chloroflexia</taxon>
        <taxon>environmental samples</taxon>
    </lineage>
</organism>
<keyword evidence="3 6" id="KW-0067">ATP-binding</keyword>
<gene>
    <name evidence="6" type="ORF">AVDCRST_MAG26-2959</name>
</gene>
<dbReference type="InterPro" id="IPR008995">
    <property type="entry name" value="Mo/tungstate-bd_C_term_dom"/>
</dbReference>
<keyword evidence="1" id="KW-0813">Transport</keyword>
<dbReference type="GO" id="GO:0015418">
    <property type="term" value="F:ABC-type quaternary ammonium compound transporting activity"/>
    <property type="evidence" value="ECO:0007669"/>
    <property type="project" value="UniProtKB-EC"/>
</dbReference>
<dbReference type="AlphaFoldDB" id="A0A6J4JCL1"/>
<dbReference type="PANTHER" id="PTHR42781:SF4">
    <property type="entry name" value="SPERMIDINE_PUTRESCINE IMPORT ATP-BINDING PROTEIN POTA"/>
    <property type="match status" value="1"/>
</dbReference>
<proteinExistence type="predicted"/>
<sequence>MASIKLSHVAKSFGKMSTAVADLSLSVEDGELLVLLGPSGCGKTTALRMIAGFERPDAGTIHLGADLVAGGKHWTPPEQRGVGMVFQDYALFPHLSVAQNVAFGVLRMGRRERMARVTEALAAVDMLELRERYPHELSGGQQQRVALARALAPRPRLLLLDEPFSNLDPELRTALRYEVRSVVRRAGITTILVTHDQSEAFALADRVAVMQAGRLHQVAEPEELYRRPATPFVAGFVGRAQFLPGTVEGERVSTRVGSFRHDAPLVQNGPVTVLLRPDDLRIESHPRGAGLVVEREFLGATVRYGVRLVDESVIDVVQPSTHLIPLDTVVSIEALPAAPVFFAAGTVREQRRAVA</sequence>
<name>A0A6J4JCL1_9CHLR</name>
<evidence type="ECO:0000256" key="2">
    <source>
        <dbReference type="ARBA" id="ARBA00022741"/>
    </source>
</evidence>
<dbReference type="InterPro" id="IPR050093">
    <property type="entry name" value="ABC_SmlMolc_Importer"/>
</dbReference>
<dbReference type="EC" id="7.6.2.9" evidence="4"/>
<dbReference type="GO" id="GO:0016887">
    <property type="term" value="F:ATP hydrolysis activity"/>
    <property type="evidence" value="ECO:0007669"/>
    <property type="project" value="InterPro"/>
</dbReference>
<evidence type="ECO:0000256" key="3">
    <source>
        <dbReference type="ARBA" id="ARBA00022840"/>
    </source>
</evidence>
<accession>A0A6J4JCL1</accession>
<evidence type="ECO:0000256" key="1">
    <source>
        <dbReference type="ARBA" id="ARBA00022448"/>
    </source>
</evidence>
<feature type="domain" description="ABC transporter" evidence="5">
    <location>
        <begin position="4"/>
        <end position="237"/>
    </location>
</feature>
<dbReference type="EMBL" id="CADCTK010000684">
    <property type="protein sequence ID" value="CAA9273868.1"/>
    <property type="molecule type" value="Genomic_DNA"/>
</dbReference>
<dbReference type="SUPFAM" id="SSF50331">
    <property type="entry name" value="MOP-like"/>
    <property type="match status" value="1"/>
</dbReference>
<dbReference type="PANTHER" id="PTHR42781">
    <property type="entry name" value="SPERMIDINE/PUTRESCINE IMPORT ATP-BINDING PROTEIN POTA"/>
    <property type="match status" value="1"/>
</dbReference>
<protein>
    <recommendedName>
        <fullName evidence="4">ABC-type quaternary amine transporter</fullName>
        <ecNumber evidence="4">7.6.2.9</ecNumber>
    </recommendedName>
</protein>
<keyword evidence="2" id="KW-0547">Nucleotide-binding</keyword>
<dbReference type="SUPFAM" id="SSF52540">
    <property type="entry name" value="P-loop containing nucleoside triphosphate hydrolases"/>
    <property type="match status" value="1"/>
</dbReference>
<dbReference type="FunFam" id="3.40.50.300:FF:000425">
    <property type="entry name" value="Probable ABC transporter, ATP-binding subunit"/>
    <property type="match status" value="1"/>
</dbReference>
<dbReference type="Pfam" id="PF00005">
    <property type="entry name" value="ABC_tran"/>
    <property type="match status" value="1"/>
</dbReference>
<evidence type="ECO:0000313" key="6">
    <source>
        <dbReference type="EMBL" id="CAA9273868.1"/>
    </source>
</evidence>
<dbReference type="PROSITE" id="PS00211">
    <property type="entry name" value="ABC_TRANSPORTER_1"/>
    <property type="match status" value="1"/>
</dbReference>
<reference evidence="6" key="1">
    <citation type="submission" date="2020-02" db="EMBL/GenBank/DDBJ databases">
        <authorList>
            <person name="Meier V. D."/>
        </authorList>
    </citation>
    <scope>NUCLEOTIDE SEQUENCE</scope>
    <source>
        <strain evidence="6">AVDCRST_MAG26</strain>
    </source>
</reference>
<dbReference type="InterPro" id="IPR017871">
    <property type="entry name" value="ABC_transporter-like_CS"/>
</dbReference>
<evidence type="ECO:0000259" key="5">
    <source>
        <dbReference type="PROSITE" id="PS50893"/>
    </source>
</evidence>
<dbReference type="GO" id="GO:0043190">
    <property type="term" value="C:ATP-binding cassette (ABC) transporter complex"/>
    <property type="evidence" value="ECO:0007669"/>
    <property type="project" value="InterPro"/>
</dbReference>
<dbReference type="Pfam" id="PF08402">
    <property type="entry name" value="TOBE_2"/>
    <property type="match status" value="1"/>
</dbReference>
<dbReference type="SMART" id="SM00382">
    <property type="entry name" value="AAA"/>
    <property type="match status" value="1"/>
</dbReference>